<dbReference type="GO" id="GO:0004519">
    <property type="term" value="F:endonuclease activity"/>
    <property type="evidence" value="ECO:0007669"/>
    <property type="project" value="UniProtKB-KW"/>
</dbReference>
<dbReference type="CDD" id="cd18743">
    <property type="entry name" value="PIN_VapC4-5_FitB-like"/>
    <property type="match status" value="1"/>
</dbReference>
<dbReference type="SUPFAM" id="SSF88723">
    <property type="entry name" value="PIN domain-like"/>
    <property type="match status" value="1"/>
</dbReference>
<evidence type="ECO:0000256" key="5">
    <source>
        <dbReference type="ARBA" id="ARBA00022801"/>
    </source>
</evidence>
<dbReference type="STRING" id="651661.SAMN05660293_05171"/>
<name>A0A1T5HAF5_9BACT</name>
<protein>
    <recommendedName>
        <fullName evidence="8">Ribonuclease VapC</fullName>
        <shortName evidence="8">RNase VapC</shortName>
        <ecNumber evidence="8">3.1.-.-</ecNumber>
    </recommendedName>
    <alternativeName>
        <fullName evidence="8">Toxin VapC</fullName>
    </alternativeName>
</protein>
<keyword evidence="2 8" id="KW-1277">Toxin-antitoxin system</keyword>
<keyword evidence="6 8" id="KW-0460">Magnesium</keyword>
<keyword evidence="11" id="KW-1185">Reference proteome</keyword>
<feature type="binding site" evidence="8">
    <location>
        <position position="10"/>
    </location>
    <ligand>
        <name>Mg(2+)</name>
        <dbReference type="ChEBI" id="CHEBI:18420"/>
    </ligand>
</feature>
<reference evidence="11" key="1">
    <citation type="submission" date="2017-02" db="EMBL/GenBank/DDBJ databases">
        <authorList>
            <person name="Varghese N."/>
            <person name="Submissions S."/>
        </authorList>
    </citation>
    <scope>NUCLEOTIDE SEQUENCE [LARGE SCALE GENOMIC DNA]</scope>
    <source>
        <strain evidence="11">DSM 22270</strain>
    </source>
</reference>
<keyword evidence="5 8" id="KW-0378">Hydrolase</keyword>
<dbReference type="EC" id="3.1.-.-" evidence="8"/>
<keyword evidence="10" id="KW-0255">Endonuclease</keyword>
<dbReference type="PANTHER" id="PTHR33653:SF1">
    <property type="entry name" value="RIBONUCLEASE VAPC2"/>
    <property type="match status" value="1"/>
</dbReference>
<dbReference type="GO" id="GO:0016787">
    <property type="term" value="F:hydrolase activity"/>
    <property type="evidence" value="ECO:0007669"/>
    <property type="project" value="UniProtKB-KW"/>
</dbReference>
<dbReference type="Gene3D" id="3.40.50.1010">
    <property type="entry name" value="5'-nuclease"/>
    <property type="match status" value="1"/>
</dbReference>
<evidence type="ECO:0000259" key="9">
    <source>
        <dbReference type="Pfam" id="PF01850"/>
    </source>
</evidence>
<feature type="binding site" evidence="8">
    <location>
        <position position="104"/>
    </location>
    <ligand>
        <name>Mg(2+)</name>
        <dbReference type="ChEBI" id="CHEBI:18420"/>
    </ligand>
</feature>
<comment type="similarity">
    <text evidence="7 8">Belongs to the PINc/VapC protein family.</text>
</comment>
<dbReference type="GO" id="GO:0090729">
    <property type="term" value="F:toxin activity"/>
    <property type="evidence" value="ECO:0007669"/>
    <property type="project" value="UniProtKB-KW"/>
</dbReference>
<dbReference type="InterPro" id="IPR050556">
    <property type="entry name" value="Type_II_TA_system_RNase"/>
</dbReference>
<dbReference type="Pfam" id="PF01850">
    <property type="entry name" value="PIN"/>
    <property type="match status" value="1"/>
</dbReference>
<sequence>MLNFNQFLLDTNICIHALKSDFGIKQKIGEVGIESCFLSEVNIAELLFGVENSAVHRRHLNWQQFESFQRIFTGRILQIGNVLHEYARQKTNLRRMGRPIDDFDILIGCTAIVHNLILVTRNTRHFVNMPGIQLQNWIDN</sequence>
<evidence type="ECO:0000313" key="11">
    <source>
        <dbReference type="Proteomes" id="UP000190897"/>
    </source>
</evidence>
<evidence type="ECO:0000256" key="8">
    <source>
        <dbReference type="HAMAP-Rule" id="MF_00265"/>
    </source>
</evidence>
<comment type="cofactor">
    <cofactor evidence="1 8">
        <name>Mg(2+)</name>
        <dbReference type="ChEBI" id="CHEBI:18420"/>
    </cofactor>
</comment>
<dbReference type="InterPro" id="IPR022907">
    <property type="entry name" value="VapC_family"/>
</dbReference>
<dbReference type="OrthoDB" id="9796690at2"/>
<feature type="domain" description="PIN" evidence="9">
    <location>
        <begin position="8"/>
        <end position="127"/>
    </location>
</feature>
<evidence type="ECO:0000256" key="1">
    <source>
        <dbReference type="ARBA" id="ARBA00001946"/>
    </source>
</evidence>
<keyword evidence="4 8" id="KW-0479">Metal-binding</keyword>
<evidence type="ECO:0000256" key="6">
    <source>
        <dbReference type="ARBA" id="ARBA00022842"/>
    </source>
</evidence>
<dbReference type="HAMAP" id="MF_00265">
    <property type="entry name" value="VapC_Nob1"/>
    <property type="match status" value="1"/>
</dbReference>
<dbReference type="GO" id="GO:0004540">
    <property type="term" value="F:RNA nuclease activity"/>
    <property type="evidence" value="ECO:0007669"/>
    <property type="project" value="InterPro"/>
</dbReference>
<dbReference type="GO" id="GO:0000287">
    <property type="term" value="F:magnesium ion binding"/>
    <property type="evidence" value="ECO:0007669"/>
    <property type="project" value="UniProtKB-UniRule"/>
</dbReference>
<evidence type="ECO:0000256" key="4">
    <source>
        <dbReference type="ARBA" id="ARBA00022723"/>
    </source>
</evidence>
<dbReference type="InterPro" id="IPR002716">
    <property type="entry name" value="PIN_dom"/>
</dbReference>
<organism evidence="10 11">
    <name type="scientific">Dyadobacter psychrophilus</name>
    <dbReference type="NCBI Taxonomy" id="651661"/>
    <lineage>
        <taxon>Bacteria</taxon>
        <taxon>Pseudomonadati</taxon>
        <taxon>Bacteroidota</taxon>
        <taxon>Cytophagia</taxon>
        <taxon>Cytophagales</taxon>
        <taxon>Spirosomataceae</taxon>
        <taxon>Dyadobacter</taxon>
    </lineage>
</organism>
<dbReference type="Proteomes" id="UP000190897">
    <property type="component" value="Unassembled WGS sequence"/>
</dbReference>
<dbReference type="InterPro" id="IPR029060">
    <property type="entry name" value="PIN-like_dom_sf"/>
</dbReference>
<accession>A0A1T5HAF5</accession>
<dbReference type="EMBL" id="FUZA01000010">
    <property type="protein sequence ID" value="SKC17677.1"/>
    <property type="molecule type" value="Genomic_DNA"/>
</dbReference>
<evidence type="ECO:0000256" key="7">
    <source>
        <dbReference type="ARBA" id="ARBA00038093"/>
    </source>
</evidence>
<proteinExistence type="inferred from homology"/>
<evidence type="ECO:0000256" key="2">
    <source>
        <dbReference type="ARBA" id="ARBA00022649"/>
    </source>
</evidence>
<comment type="function">
    <text evidence="8">Toxic component of a toxin-antitoxin (TA) system. An RNase.</text>
</comment>
<dbReference type="PANTHER" id="PTHR33653">
    <property type="entry name" value="RIBONUCLEASE VAPC2"/>
    <property type="match status" value="1"/>
</dbReference>
<evidence type="ECO:0000256" key="3">
    <source>
        <dbReference type="ARBA" id="ARBA00022722"/>
    </source>
</evidence>
<evidence type="ECO:0000313" key="10">
    <source>
        <dbReference type="EMBL" id="SKC17677.1"/>
    </source>
</evidence>
<keyword evidence="8" id="KW-0800">Toxin</keyword>
<keyword evidence="3 8" id="KW-0540">Nuclease</keyword>
<gene>
    <name evidence="8" type="primary">vapC</name>
    <name evidence="10" type="ORF">SAMN05660293_05171</name>
</gene>
<dbReference type="AlphaFoldDB" id="A0A1T5HAF5"/>